<dbReference type="WBParaSite" id="SSLN_0000682701-mRNA-1">
    <property type="protein sequence ID" value="SSLN_0000682701-mRNA-1"/>
    <property type="gene ID" value="SSLN_0000682701"/>
</dbReference>
<protein>
    <submittedName>
        <fullName evidence="1 3">Uncharacterized protein</fullName>
    </submittedName>
</protein>
<organism evidence="3">
    <name type="scientific">Schistocephalus solidus</name>
    <name type="common">Tapeworm</name>
    <dbReference type="NCBI Taxonomy" id="70667"/>
    <lineage>
        <taxon>Eukaryota</taxon>
        <taxon>Metazoa</taxon>
        <taxon>Spiralia</taxon>
        <taxon>Lophotrochozoa</taxon>
        <taxon>Platyhelminthes</taxon>
        <taxon>Cestoda</taxon>
        <taxon>Eucestoda</taxon>
        <taxon>Diphyllobothriidea</taxon>
        <taxon>Diphyllobothriidae</taxon>
        <taxon>Schistocephalus</taxon>
    </lineage>
</organism>
<evidence type="ECO:0000313" key="1">
    <source>
        <dbReference type="EMBL" id="VDL93003.1"/>
    </source>
</evidence>
<reference evidence="1 2" key="2">
    <citation type="submission" date="2018-11" db="EMBL/GenBank/DDBJ databases">
        <authorList>
            <consortium name="Pathogen Informatics"/>
        </authorList>
    </citation>
    <scope>NUCLEOTIDE SEQUENCE [LARGE SCALE GENOMIC DNA]</scope>
    <source>
        <strain evidence="1 2">NST_G2</strain>
    </source>
</reference>
<accession>A0A183SQX0</accession>
<reference evidence="3" key="1">
    <citation type="submission" date="2016-06" db="UniProtKB">
        <authorList>
            <consortium name="WormBaseParasite"/>
        </authorList>
    </citation>
    <scope>IDENTIFICATION</scope>
</reference>
<dbReference type="Proteomes" id="UP000275846">
    <property type="component" value="Unassembled WGS sequence"/>
</dbReference>
<dbReference type="AlphaFoldDB" id="A0A183SQX0"/>
<gene>
    <name evidence="1" type="ORF">SSLN_LOCUS6618</name>
</gene>
<keyword evidence="2" id="KW-1185">Reference proteome</keyword>
<sequence length="101" mass="10985">MLSRPSLSALRLQHGIDLGVMASEQRRVGCPGDEYVSGLPFADVPEKYVPAQSCVTSQVLLIVLSCPPWCVEPFFQLFTYPPILGFEPNKISSQKGSSGLT</sequence>
<evidence type="ECO:0000313" key="2">
    <source>
        <dbReference type="Proteomes" id="UP000275846"/>
    </source>
</evidence>
<evidence type="ECO:0000313" key="3">
    <source>
        <dbReference type="WBParaSite" id="SSLN_0000682701-mRNA-1"/>
    </source>
</evidence>
<name>A0A183SQX0_SCHSO</name>
<proteinExistence type="predicted"/>
<dbReference type="EMBL" id="UYSU01033774">
    <property type="protein sequence ID" value="VDL93003.1"/>
    <property type="molecule type" value="Genomic_DNA"/>
</dbReference>